<proteinExistence type="predicted"/>
<name>A0AAD6D1G6_9EURO</name>
<organism evidence="1 2">
    <name type="scientific">Penicillium frequentans</name>
    <dbReference type="NCBI Taxonomy" id="3151616"/>
    <lineage>
        <taxon>Eukaryota</taxon>
        <taxon>Fungi</taxon>
        <taxon>Dikarya</taxon>
        <taxon>Ascomycota</taxon>
        <taxon>Pezizomycotina</taxon>
        <taxon>Eurotiomycetes</taxon>
        <taxon>Eurotiomycetidae</taxon>
        <taxon>Eurotiales</taxon>
        <taxon>Aspergillaceae</taxon>
        <taxon>Penicillium</taxon>
    </lineage>
</organism>
<accession>A0AAD6D1G6</accession>
<sequence length="363" mass="40850">MPVNDYGVWKANAVHYVIEHREDKSKNPHLLLYIDDRGDTTNHSYYHSRHRSHKPSQRNKEIPGLVRAVINIRSGEKEESRLAYWIDHNYNDHPIINSLTDLPLGFHPLADTKQNPAGLRTDYIRSNLFKINTGQILAHDDPNPENDIADAIEPEIEKAIDEHADLYLFGARFIDFKGIHNLHMNQGNIDEWKHDDGVFQDGAILIHYPSSNRWLALFIGFASQAVHTDDSSGHAIASGVWSNYLSHIGTHVNLMNSVTIDEASVNSIGSQPRRRSVTLTNVTNHKKPVSSWKIMNSTGEFQTLPADASLDAMASHSFDIPNVPLSDHGDTITLMNEQGLKVDGVSYRPQHERIAGQSVMFAH</sequence>
<comment type="caution">
    <text evidence="1">The sequence shown here is derived from an EMBL/GenBank/DDBJ whole genome shotgun (WGS) entry which is preliminary data.</text>
</comment>
<keyword evidence="2" id="KW-1185">Reference proteome</keyword>
<evidence type="ECO:0008006" key="3">
    <source>
        <dbReference type="Google" id="ProtNLM"/>
    </source>
</evidence>
<dbReference type="AlphaFoldDB" id="A0AAD6D1G6"/>
<protein>
    <recommendedName>
        <fullName evidence="3">LTD domain-containing protein</fullName>
    </recommendedName>
</protein>
<evidence type="ECO:0000313" key="2">
    <source>
        <dbReference type="Proteomes" id="UP001220324"/>
    </source>
</evidence>
<dbReference type="EMBL" id="JAQIZZ010000003">
    <property type="protein sequence ID" value="KAJ5547127.1"/>
    <property type="molecule type" value="Genomic_DNA"/>
</dbReference>
<dbReference type="Proteomes" id="UP001220324">
    <property type="component" value="Unassembled WGS sequence"/>
</dbReference>
<evidence type="ECO:0000313" key="1">
    <source>
        <dbReference type="EMBL" id="KAJ5547127.1"/>
    </source>
</evidence>
<dbReference type="InterPro" id="IPR019268">
    <property type="entry name" value="DUF2278"/>
</dbReference>
<dbReference type="Pfam" id="PF10042">
    <property type="entry name" value="DUF2278"/>
    <property type="match status" value="1"/>
</dbReference>
<reference evidence="1 2" key="1">
    <citation type="journal article" date="2023" name="IMA Fungus">
        <title>Comparative genomic study of the Penicillium genus elucidates a diverse pangenome and 15 lateral gene transfer events.</title>
        <authorList>
            <person name="Petersen C."/>
            <person name="Sorensen T."/>
            <person name="Nielsen M.R."/>
            <person name="Sondergaard T.E."/>
            <person name="Sorensen J.L."/>
            <person name="Fitzpatrick D.A."/>
            <person name="Frisvad J.C."/>
            <person name="Nielsen K.L."/>
        </authorList>
    </citation>
    <scope>NUCLEOTIDE SEQUENCE [LARGE SCALE GENOMIC DNA]</scope>
    <source>
        <strain evidence="1 2">IBT 35679</strain>
    </source>
</reference>
<gene>
    <name evidence="1" type="ORF">N7494_004712</name>
</gene>